<evidence type="ECO:0000259" key="2">
    <source>
        <dbReference type="SMART" id="SM01373"/>
    </source>
</evidence>
<feature type="region of interest" description="Disordered" evidence="1">
    <location>
        <begin position="294"/>
        <end position="336"/>
    </location>
</feature>
<feature type="domain" description="MAGE" evidence="2">
    <location>
        <begin position="62"/>
        <end position="261"/>
    </location>
</feature>
<dbReference type="Gene3D" id="1.10.10.1210">
    <property type="entry name" value="MAGE homology domain, winged helix WH2 motif"/>
    <property type="match status" value="1"/>
</dbReference>
<dbReference type="AlphaFoldDB" id="A0A4U0U9Q0"/>
<dbReference type="GO" id="GO:0006281">
    <property type="term" value="P:DNA repair"/>
    <property type="evidence" value="ECO:0007669"/>
    <property type="project" value="TreeGrafter"/>
</dbReference>
<name>A0A4U0U9Q0_9PEZI</name>
<evidence type="ECO:0000313" key="3">
    <source>
        <dbReference type="EMBL" id="TKA30995.1"/>
    </source>
</evidence>
<dbReference type="OrthoDB" id="205198at2759"/>
<dbReference type="PANTHER" id="PTHR11736:SF14">
    <property type="entry name" value="NSE3 HOMOLOG, SMC5-SMC6 COMPLEX COMPONENT"/>
    <property type="match status" value="1"/>
</dbReference>
<proteinExistence type="predicted"/>
<protein>
    <recommendedName>
        <fullName evidence="2">MAGE domain-containing protein</fullName>
    </recommendedName>
</protein>
<dbReference type="EMBL" id="NAJL01000009">
    <property type="protein sequence ID" value="TKA30995.1"/>
    <property type="molecule type" value="Genomic_DNA"/>
</dbReference>
<organism evidence="3 4">
    <name type="scientific">Salinomyces thailandicus</name>
    <dbReference type="NCBI Taxonomy" id="706561"/>
    <lineage>
        <taxon>Eukaryota</taxon>
        <taxon>Fungi</taxon>
        <taxon>Dikarya</taxon>
        <taxon>Ascomycota</taxon>
        <taxon>Pezizomycotina</taxon>
        <taxon>Dothideomycetes</taxon>
        <taxon>Dothideomycetidae</taxon>
        <taxon>Mycosphaerellales</taxon>
        <taxon>Teratosphaeriaceae</taxon>
        <taxon>Salinomyces</taxon>
    </lineage>
</organism>
<comment type="caution">
    <text evidence="3">The sequence shown here is derived from an EMBL/GenBank/DDBJ whole genome shotgun (WGS) entry which is preliminary data.</text>
</comment>
<dbReference type="InterPro" id="IPR041898">
    <property type="entry name" value="MAGE_WH1"/>
</dbReference>
<dbReference type="Pfam" id="PF01454">
    <property type="entry name" value="MAGE"/>
    <property type="match status" value="1"/>
</dbReference>
<gene>
    <name evidence="3" type="ORF">B0A50_01963</name>
</gene>
<dbReference type="Proteomes" id="UP000308549">
    <property type="component" value="Unassembled WGS sequence"/>
</dbReference>
<evidence type="ECO:0000256" key="1">
    <source>
        <dbReference type="SAM" id="MobiDB-lite"/>
    </source>
</evidence>
<reference evidence="3 4" key="1">
    <citation type="submission" date="2017-03" db="EMBL/GenBank/DDBJ databases">
        <title>Genomes of endolithic fungi from Antarctica.</title>
        <authorList>
            <person name="Coleine C."/>
            <person name="Masonjones S."/>
            <person name="Stajich J.E."/>
        </authorList>
    </citation>
    <scope>NUCLEOTIDE SEQUENCE [LARGE SCALE GENOMIC DNA]</scope>
    <source>
        <strain evidence="3 4">CCFEE 6315</strain>
    </source>
</reference>
<evidence type="ECO:0000313" key="4">
    <source>
        <dbReference type="Proteomes" id="UP000308549"/>
    </source>
</evidence>
<dbReference type="InterPro" id="IPR037445">
    <property type="entry name" value="MAGE"/>
</dbReference>
<dbReference type="GO" id="GO:0005634">
    <property type="term" value="C:nucleus"/>
    <property type="evidence" value="ECO:0007669"/>
    <property type="project" value="TreeGrafter"/>
</dbReference>
<dbReference type="InterPro" id="IPR041899">
    <property type="entry name" value="MAGE_WH2"/>
</dbReference>
<dbReference type="SMART" id="SM01373">
    <property type="entry name" value="MAGE"/>
    <property type="match status" value="1"/>
</dbReference>
<dbReference type="PANTHER" id="PTHR11736">
    <property type="entry name" value="MELANOMA-ASSOCIATED ANTIGEN MAGE ANTIGEN"/>
    <property type="match status" value="1"/>
</dbReference>
<sequence>MPIQQGRKRRAVKDPNSPPSSSPEPATQRRRTLNDDNIDDSFGGDEGLGASDSNLDQMVKKLVRLALACEYNRRPIRRADISEKVLGGTGARKFKQVFEQTQIQLRSVFGMEMIELPSREKVTVRERRAAQKTAEKSKTITAWVLTSTLPAHYRTSDILQPSAVPTSEEEAKYTSIYTLLVALVALSGGTLPDQKMERYLRRLLLEDNTPVQSHPKTEFLMKRMERDGYILRIREPTGTGDDEVYWIVGPRGKVEVGDEGAAGLARAVYGELDEQEEEELERRIGKSLGVAENGAVKQIVVQQNGERKKRGRKKKQPEEEQEEEEGDSGDTEDDDE</sequence>
<dbReference type="Gene3D" id="1.10.10.1200">
    <property type="entry name" value="MAGE homology domain, winged helix WH1 motif"/>
    <property type="match status" value="1"/>
</dbReference>
<feature type="region of interest" description="Disordered" evidence="1">
    <location>
        <begin position="1"/>
        <end position="51"/>
    </location>
</feature>
<accession>A0A4U0U9Q0</accession>
<keyword evidence="4" id="KW-1185">Reference proteome</keyword>
<dbReference type="InterPro" id="IPR002190">
    <property type="entry name" value="MHD_dom"/>
</dbReference>
<feature type="compositionally biased region" description="Basic residues" evidence="1">
    <location>
        <begin position="1"/>
        <end position="11"/>
    </location>
</feature>
<feature type="compositionally biased region" description="Acidic residues" evidence="1">
    <location>
        <begin position="319"/>
        <end position="336"/>
    </location>
</feature>